<dbReference type="InterPro" id="IPR036097">
    <property type="entry name" value="HisK_dim/P_sf"/>
</dbReference>
<dbReference type="GO" id="GO:0000155">
    <property type="term" value="F:phosphorelay sensor kinase activity"/>
    <property type="evidence" value="ECO:0007669"/>
    <property type="project" value="InterPro"/>
</dbReference>
<dbReference type="InterPro" id="IPR001789">
    <property type="entry name" value="Sig_transdc_resp-reg_receiver"/>
</dbReference>
<evidence type="ECO:0000256" key="13">
    <source>
        <dbReference type="SAM" id="MobiDB-lite"/>
    </source>
</evidence>
<dbReference type="CDD" id="cd16922">
    <property type="entry name" value="HATPase_EvgS-ArcB-TorS-like"/>
    <property type="match status" value="1"/>
</dbReference>
<comment type="subcellular location">
    <subcellularLocation>
        <location evidence="2">Cell membrane</location>
        <topology evidence="2">Multi-pass membrane protein</topology>
    </subcellularLocation>
</comment>
<keyword evidence="9 14" id="KW-1133">Transmembrane helix</keyword>
<dbReference type="InterPro" id="IPR036890">
    <property type="entry name" value="HATPase_C_sf"/>
</dbReference>
<dbReference type="InterPro" id="IPR005467">
    <property type="entry name" value="His_kinase_dom"/>
</dbReference>
<accession>A0A840A876</accession>
<keyword evidence="10 14" id="KW-0472">Membrane</keyword>
<feature type="transmembrane region" description="Helical" evidence="14">
    <location>
        <begin position="160"/>
        <end position="181"/>
    </location>
</feature>
<dbReference type="PANTHER" id="PTHR43047">
    <property type="entry name" value="TWO-COMPONENT HISTIDINE PROTEIN KINASE"/>
    <property type="match status" value="1"/>
</dbReference>
<dbReference type="PANTHER" id="PTHR43047:SF66">
    <property type="entry name" value="HISKA"/>
    <property type="match status" value="1"/>
</dbReference>
<feature type="domain" description="Response regulatory" evidence="16">
    <location>
        <begin position="572"/>
        <end position="688"/>
    </location>
</feature>
<dbReference type="Pfam" id="PF00072">
    <property type="entry name" value="Response_reg"/>
    <property type="match status" value="1"/>
</dbReference>
<evidence type="ECO:0000256" key="5">
    <source>
        <dbReference type="ARBA" id="ARBA00022553"/>
    </source>
</evidence>
<evidence type="ECO:0000256" key="8">
    <source>
        <dbReference type="ARBA" id="ARBA00022777"/>
    </source>
</evidence>
<dbReference type="GO" id="GO:0009927">
    <property type="term" value="F:histidine phosphotransfer kinase activity"/>
    <property type="evidence" value="ECO:0007669"/>
    <property type="project" value="TreeGrafter"/>
</dbReference>
<evidence type="ECO:0000256" key="4">
    <source>
        <dbReference type="ARBA" id="ARBA00022475"/>
    </source>
</evidence>
<dbReference type="GO" id="GO:0005886">
    <property type="term" value="C:plasma membrane"/>
    <property type="evidence" value="ECO:0007669"/>
    <property type="project" value="UniProtKB-SubCell"/>
</dbReference>
<dbReference type="InterPro" id="IPR011006">
    <property type="entry name" value="CheY-like_superfamily"/>
</dbReference>
<dbReference type="InterPro" id="IPR004358">
    <property type="entry name" value="Sig_transdc_His_kin-like_C"/>
</dbReference>
<dbReference type="SMART" id="SM00448">
    <property type="entry name" value="REC"/>
    <property type="match status" value="1"/>
</dbReference>
<dbReference type="Pfam" id="PF00512">
    <property type="entry name" value="HisKA"/>
    <property type="match status" value="1"/>
</dbReference>
<name>A0A840A876_9CAUL</name>
<feature type="region of interest" description="Disordered" evidence="13">
    <location>
        <begin position="692"/>
        <end position="715"/>
    </location>
</feature>
<feature type="coiled-coil region" evidence="12">
    <location>
        <begin position="288"/>
        <end position="315"/>
    </location>
</feature>
<feature type="domain" description="Histidine kinase" evidence="15">
    <location>
        <begin position="340"/>
        <end position="553"/>
    </location>
</feature>
<dbReference type="InterPro" id="IPR003594">
    <property type="entry name" value="HATPase_dom"/>
</dbReference>
<dbReference type="SUPFAM" id="SSF52172">
    <property type="entry name" value="CheY-like"/>
    <property type="match status" value="1"/>
</dbReference>
<protein>
    <recommendedName>
        <fullName evidence="3">histidine kinase</fullName>
        <ecNumber evidence="3">2.7.13.3</ecNumber>
    </recommendedName>
</protein>
<feature type="transmembrane region" description="Helical" evidence="14">
    <location>
        <begin position="237"/>
        <end position="258"/>
    </location>
</feature>
<dbReference type="Pfam" id="PF05231">
    <property type="entry name" value="MASE1"/>
    <property type="match status" value="1"/>
</dbReference>
<evidence type="ECO:0000259" key="15">
    <source>
        <dbReference type="PROSITE" id="PS50109"/>
    </source>
</evidence>
<dbReference type="CDD" id="cd00082">
    <property type="entry name" value="HisKA"/>
    <property type="match status" value="1"/>
</dbReference>
<evidence type="ECO:0000259" key="16">
    <source>
        <dbReference type="PROSITE" id="PS50110"/>
    </source>
</evidence>
<evidence type="ECO:0000256" key="10">
    <source>
        <dbReference type="ARBA" id="ARBA00023136"/>
    </source>
</evidence>
<feature type="transmembrane region" description="Helical" evidence="14">
    <location>
        <begin position="41"/>
        <end position="59"/>
    </location>
</feature>
<evidence type="ECO:0000256" key="1">
    <source>
        <dbReference type="ARBA" id="ARBA00000085"/>
    </source>
</evidence>
<evidence type="ECO:0000256" key="9">
    <source>
        <dbReference type="ARBA" id="ARBA00022989"/>
    </source>
</evidence>
<dbReference type="PROSITE" id="PS50110">
    <property type="entry name" value="RESPONSE_REGULATORY"/>
    <property type="match status" value="1"/>
</dbReference>
<dbReference type="PROSITE" id="PS50109">
    <property type="entry name" value="HIS_KIN"/>
    <property type="match status" value="1"/>
</dbReference>
<evidence type="ECO:0000256" key="2">
    <source>
        <dbReference type="ARBA" id="ARBA00004651"/>
    </source>
</evidence>
<evidence type="ECO:0000313" key="17">
    <source>
        <dbReference type="EMBL" id="MBB3893397.1"/>
    </source>
</evidence>
<keyword evidence="18" id="KW-1185">Reference proteome</keyword>
<feature type="modified residue" description="4-aspartylphosphate" evidence="11">
    <location>
        <position position="621"/>
    </location>
</feature>
<dbReference type="AlphaFoldDB" id="A0A840A876"/>
<dbReference type="Proteomes" id="UP000530564">
    <property type="component" value="Unassembled WGS sequence"/>
</dbReference>
<dbReference type="PRINTS" id="PR00344">
    <property type="entry name" value="BCTRLSENSOR"/>
</dbReference>
<keyword evidence="4" id="KW-1003">Cell membrane</keyword>
<comment type="caution">
    <text evidence="17">The sequence shown here is derived from an EMBL/GenBank/DDBJ whole genome shotgun (WGS) entry which is preliminary data.</text>
</comment>
<keyword evidence="12" id="KW-0175">Coiled coil</keyword>
<dbReference type="EC" id="2.7.13.3" evidence="3"/>
<keyword evidence="5 11" id="KW-0597">Phosphoprotein</keyword>
<evidence type="ECO:0000313" key="18">
    <source>
        <dbReference type="Proteomes" id="UP000530564"/>
    </source>
</evidence>
<dbReference type="Pfam" id="PF02518">
    <property type="entry name" value="HATPase_c"/>
    <property type="match status" value="1"/>
</dbReference>
<feature type="transmembrane region" description="Helical" evidence="14">
    <location>
        <begin position="90"/>
        <end position="113"/>
    </location>
</feature>
<dbReference type="Gene3D" id="1.10.287.130">
    <property type="match status" value="1"/>
</dbReference>
<evidence type="ECO:0000256" key="3">
    <source>
        <dbReference type="ARBA" id="ARBA00012438"/>
    </source>
</evidence>
<evidence type="ECO:0000256" key="12">
    <source>
        <dbReference type="SAM" id="Coils"/>
    </source>
</evidence>
<keyword evidence="8 17" id="KW-0418">Kinase</keyword>
<evidence type="ECO:0000256" key="6">
    <source>
        <dbReference type="ARBA" id="ARBA00022679"/>
    </source>
</evidence>
<evidence type="ECO:0000256" key="14">
    <source>
        <dbReference type="SAM" id="Phobius"/>
    </source>
</evidence>
<feature type="transmembrane region" description="Helical" evidence="14">
    <location>
        <begin position="66"/>
        <end position="84"/>
    </location>
</feature>
<dbReference type="InterPro" id="IPR003661">
    <property type="entry name" value="HisK_dim/P_dom"/>
</dbReference>
<feature type="compositionally biased region" description="Basic and acidic residues" evidence="13">
    <location>
        <begin position="692"/>
        <end position="707"/>
    </location>
</feature>
<evidence type="ECO:0000256" key="7">
    <source>
        <dbReference type="ARBA" id="ARBA00022692"/>
    </source>
</evidence>
<feature type="transmembrane region" description="Helical" evidence="14">
    <location>
        <begin position="125"/>
        <end position="148"/>
    </location>
</feature>
<feature type="transmembrane region" description="Helical" evidence="14">
    <location>
        <begin position="270"/>
        <end position="292"/>
    </location>
</feature>
<dbReference type="Gene3D" id="3.30.565.10">
    <property type="entry name" value="Histidine kinase-like ATPase, C-terminal domain"/>
    <property type="match status" value="1"/>
</dbReference>
<reference evidence="17 18" key="1">
    <citation type="submission" date="2020-08" db="EMBL/GenBank/DDBJ databases">
        <title>Genomic Encyclopedia of Type Strains, Phase IV (KMG-IV): sequencing the most valuable type-strain genomes for metagenomic binning, comparative biology and taxonomic classification.</title>
        <authorList>
            <person name="Goeker M."/>
        </authorList>
    </citation>
    <scope>NUCLEOTIDE SEQUENCE [LARGE SCALE GENOMIC DNA]</scope>
    <source>
        <strain evidence="17 18">DSM 21793</strain>
    </source>
</reference>
<feature type="transmembrane region" description="Helical" evidence="14">
    <location>
        <begin position="201"/>
        <end position="231"/>
    </location>
</feature>
<dbReference type="SUPFAM" id="SSF47384">
    <property type="entry name" value="Homodimeric domain of signal transducing histidine kinase"/>
    <property type="match status" value="1"/>
</dbReference>
<sequence length="715" mass="76084">MVKVSPRSHLAARVRQATLFSLALCVVYGLAWLCIEIPERSGRVAPIWLANGFLLALALKAAPRDWPALLVAGLAGNFLAYPGFERSLVAATHYAVSDVAEVVVALLLIRWAVGDRLDFSQRRHLVSFVMVCGLVAPGLGTVLAGVHLAGEPFDRPAGQMARWMVANAMGLLVVTPLLLALSDLREDLADRRPDPGALLSLVILGLVLLAVLSSSATPALFLVAPAVMWAVFKLERVGAAVGGAMVGSATIAATLWGRGPIAAQGAGTEAMLLLHGFLASLMLTSLVAAAALREKRVLREQLESASRAAALAQEEALSQESKARQAAEAAADLKANFLADMTHELRTPLTSMIGFARIAQDEAPPNLAGKMERIVTAGEALLQTVNDLLDFSKLEAGQLAIRPRPTALHALGREALELLEPQARAKNIQLEYEASEDCRLMIDGLRMRQVLVNYLSNAVKFTDVGMVRLRTNYDADRCVLRIEVVDTGPGIPPGQVPLVFDRYAQTETGVDRRGTGLGLAICRQLAEAMAGAVGVESVLGEGSAFWLEIPAQASAPEDHVSDHEVSPILGGKVLVVDDNRANRQIARHFLEALGLEVAEAADGREAVEQTRTLAFDAVLMDLQMPGMSGREAAAAIREEGGRNRSVPIIAFSAGIESEGEVLGVGGFDGLVRKPVEPRDLLQALALAVHRAPQREGVGEGEVHREAHPPGQRAAS</sequence>
<dbReference type="InterPro" id="IPR007895">
    <property type="entry name" value="MASE1"/>
</dbReference>
<proteinExistence type="predicted"/>
<evidence type="ECO:0000256" key="11">
    <source>
        <dbReference type="PROSITE-ProRule" id="PRU00169"/>
    </source>
</evidence>
<keyword evidence="7 14" id="KW-0812">Transmembrane</keyword>
<dbReference type="Gene3D" id="3.40.50.2300">
    <property type="match status" value="1"/>
</dbReference>
<dbReference type="SMART" id="SM00387">
    <property type="entry name" value="HATPase_c"/>
    <property type="match status" value="1"/>
</dbReference>
<gene>
    <name evidence="17" type="ORF">GGQ61_004141</name>
</gene>
<dbReference type="CDD" id="cd17546">
    <property type="entry name" value="REC_hyHK_CKI1_RcsC-like"/>
    <property type="match status" value="1"/>
</dbReference>
<organism evidence="17 18">
    <name type="scientific">Phenylobacterium haematophilum</name>
    <dbReference type="NCBI Taxonomy" id="98513"/>
    <lineage>
        <taxon>Bacteria</taxon>
        <taxon>Pseudomonadati</taxon>
        <taxon>Pseudomonadota</taxon>
        <taxon>Alphaproteobacteria</taxon>
        <taxon>Caulobacterales</taxon>
        <taxon>Caulobacteraceae</taxon>
        <taxon>Phenylobacterium</taxon>
    </lineage>
</organism>
<dbReference type="SMART" id="SM00388">
    <property type="entry name" value="HisKA"/>
    <property type="match status" value="1"/>
</dbReference>
<dbReference type="EMBL" id="JACIDK010000010">
    <property type="protein sequence ID" value="MBB3893397.1"/>
    <property type="molecule type" value="Genomic_DNA"/>
</dbReference>
<comment type="catalytic activity">
    <reaction evidence="1">
        <text>ATP + protein L-histidine = ADP + protein N-phospho-L-histidine.</text>
        <dbReference type="EC" id="2.7.13.3"/>
    </reaction>
</comment>
<dbReference type="SUPFAM" id="SSF55874">
    <property type="entry name" value="ATPase domain of HSP90 chaperone/DNA topoisomerase II/histidine kinase"/>
    <property type="match status" value="1"/>
</dbReference>
<dbReference type="RefSeq" id="WP_183776906.1">
    <property type="nucleotide sequence ID" value="NZ_JACIDK010000010.1"/>
</dbReference>
<keyword evidence="6" id="KW-0808">Transferase</keyword>